<organism evidence="2 3">
    <name type="scientific">Fusarium oxysporum NRRL 32931</name>
    <dbReference type="NCBI Taxonomy" id="660029"/>
    <lineage>
        <taxon>Eukaryota</taxon>
        <taxon>Fungi</taxon>
        <taxon>Dikarya</taxon>
        <taxon>Ascomycota</taxon>
        <taxon>Pezizomycotina</taxon>
        <taxon>Sordariomycetes</taxon>
        <taxon>Hypocreomycetidae</taxon>
        <taxon>Hypocreales</taxon>
        <taxon>Nectriaceae</taxon>
        <taxon>Fusarium</taxon>
        <taxon>Fusarium oxysporum species complex</taxon>
    </lineage>
</organism>
<dbReference type="OrthoDB" id="5324651at2759"/>
<proteinExistence type="predicted"/>
<feature type="compositionally biased region" description="Basic residues" evidence="1">
    <location>
        <begin position="1"/>
        <end position="27"/>
    </location>
</feature>
<evidence type="ECO:0000313" key="3">
    <source>
        <dbReference type="Proteomes" id="UP000030753"/>
    </source>
</evidence>
<feature type="compositionally biased region" description="Polar residues" evidence="1">
    <location>
        <begin position="31"/>
        <end position="43"/>
    </location>
</feature>
<gene>
    <name evidence="2" type="ORF">FOYG_17437</name>
</gene>
<accession>W9HEF2</accession>
<reference evidence="2 3" key="1">
    <citation type="submission" date="2011-06" db="EMBL/GenBank/DDBJ databases">
        <title>The Genome Sequence of Fusarium oxysporum FOSC 3-a.</title>
        <authorList>
            <consortium name="The Broad Institute Genome Sequencing Platform"/>
            <person name="Ma L.-J."/>
            <person name="Gale L.R."/>
            <person name="Schwartz D.C."/>
            <person name="Zhou S."/>
            <person name="Corby-Kistler H."/>
            <person name="Young S.K."/>
            <person name="Zeng Q."/>
            <person name="Gargeya S."/>
            <person name="Fitzgerald M."/>
            <person name="Haas B."/>
            <person name="Abouelleil A."/>
            <person name="Alvarado L."/>
            <person name="Arachchi H.M."/>
            <person name="Berlin A."/>
            <person name="Brown A."/>
            <person name="Chapman S.B."/>
            <person name="Chen Z."/>
            <person name="Dunbar C."/>
            <person name="Freedman E."/>
            <person name="Gearin G."/>
            <person name="Gellesch M."/>
            <person name="Goldberg J."/>
            <person name="Griggs A."/>
            <person name="Gujja S."/>
            <person name="Heiman D."/>
            <person name="Howarth C."/>
            <person name="Larson L."/>
            <person name="Lui A."/>
            <person name="MacDonald P.J.P."/>
            <person name="Mehta T."/>
            <person name="Montmayeur A."/>
            <person name="Murphy C."/>
            <person name="Neiman D."/>
            <person name="Pearson M."/>
            <person name="Priest M."/>
            <person name="Roberts A."/>
            <person name="Saif S."/>
            <person name="Shea T."/>
            <person name="Shenoy N."/>
            <person name="Sisk P."/>
            <person name="Stolte C."/>
            <person name="Sykes S."/>
            <person name="Wortman J."/>
            <person name="Nusbaum C."/>
            <person name="Birren B."/>
        </authorList>
    </citation>
    <scope>NUCLEOTIDE SEQUENCE [LARGE SCALE GENOMIC DNA]</scope>
    <source>
        <strain evidence="3">FOSC 3-a</strain>
    </source>
</reference>
<sequence>MRQKRNHTMLDLKRKKPLPQPSRHRLRRESGSQQSDRCSSDNQEALQLPLKSQHMLVCYLQQYLEGICYEFGKKAMLEALEKHGWDCAEAAQLESWMEEFIRRAIYFKDVIDEEAAVGLFRSVADIQRAAVCRVRIDPAGIKKFLLDAVRLTQILRVGDSHMVMDVFRTDIERTLDRLREDEDHIPLPCSLRLKVFASAASLRYQDY</sequence>
<dbReference type="AlphaFoldDB" id="W9HEF2"/>
<feature type="region of interest" description="Disordered" evidence="1">
    <location>
        <begin position="1"/>
        <end position="43"/>
    </location>
</feature>
<evidence type="ECO:0000313" key="2">
    <source>
        <dbReference type="EMBL" id="EWY79389.1"/>
    </source>
</evidence>
<dbReference type="Proteomes" id="UP000030753">
    <property type="component" value="Unassembled WGS sequence"/>
</dbReference>
<dbReference type="HOGENOM" id="CLU_1326417_0_0_1"/>
<evidence type="ECO:0000256" key="1">
    <source>
        <dbReference type="SAM" id="MobiDB-lite"/>
    </source>
</evidence>
<protein>
    <submittedName>
        <fullName evidence="2">Uncharacterized protein</fullName>
    </submittedName>
</protein>
<name>W9HEF2_FUSOX</name>
<dbReference type="EMBL" id="JH717871">
    <property type="protein sequence ID" value="EWY79389.1"/>
    <property type="molecule type" value="Genomic_DNA"/>
</dbReference>